<protein>
    <submittedName>
        <fullName evidence="2">Transcription elongation factor 1</fullName>
    </submittedName>
</protein>
<dbReference type="Proteomes" id="UP000251960">
    <property type="component" value="Chromosome 9"/>
</dbReference>
<dbReference type="GO" id="GO:0003746">
    <property type="term" value="F:translation elongation factor activity"/>
    <property type="evidence" value="ECO:0007669"/>
    <property type="project" value="UniProtKB-KW"/>
</dbReference>
<proteinExistence type="predicted"/>
<reference evidence="2 3" key="1">
    <citation type="journal article" date="2018" name="Nat. Genet.">
        <title>Extensive intraspecific gene order and gene structural variations between Mo17 and other maize genomes.</title>
        <authorList>
            <person name="Sun S."/>
            <person name="Zhou Y."/>
            <person name="Chen J."/>
            <person name="Shi J."/>
            <person name="Zhao H."/>
            <person name="Zhao H."/>
            <person name="Song W."/>
            <person name="Zhang M."/>
            <person name="Cui Y."/>
            <person name="Dong X."/>
            <person name="Liu H."/>
            <person name="Ma X."/>
            <person name="Jiao Y."/>
            <person name="Wang B."/>
            <person name="Wei X."/>
            <person name="Stein J.C."/>
            <person name="Glaubitz J.C."/>
            <person name="Lu F."/>
            <person name="Yu G."/>
            <person name="Liang C."/>
            <person name="Fengler K."/>
            <person name="Li B."/>
            <person name="Rafalski A."/>
            <person name="Schnable P.S."/>
            <person name="Ware D.H."/>
            <person name="Buckler E.S."/>
            <person name="Lai J."/>
        </authorList>
    </citation>
    <scope>NUCLEOTIDE SEQUENCE [LARGE SCALE GENOMIC DNA]</scope>
    <source>
        <strain evidence="3">cv. Missouri 17</strain>
        <tissue evidence="2">Seedling</tissue>
    </source>
</reference>
<name>A0A3L6DCN6_MAIZE</name>
<accession>A0A3L6DCN6</accession>
<dbReference type="AlphaFoldDB" id="A0A3L6DCN6"/>
<dbReference type="EMBL" id="NCVQ01000010">
    <property type="protein sequence ID" value="PWZ06376.1"/>
    <property type="molecule type" value="Genomic_DNA"/>
</dbReference>
<keyword evidence="2" id="KW-0251">Elongation factor</keyword>
<feature type="region of interest" description="Disordered" evidence="1">
    <location>
        <begin position="1"/>
        <end position="48"/>
    </location>
</feature>
<comment type="caution">
    <text evidence="2">The sequence shown here is derived from an EMBL/GenBank/DDBJ whole genome shotgun (WGS) entry which is preliminary data.</text>
</comment>
<evidence type="ECO:0000313" key="3">
    <source>
        <dbReference type="Proteomes" id="UP000251960"/>
    </source>
</evidence>
<feature type="compositionally biased region" description="Polar residues" evidence="1">
    <location>
        <begin position="28"/>
        <end position="48"/>
    </location>
</feature>
<organism evidence="2 3">
    <name type="scientific">Zea mays</name>
    <name type="common">Maize</name>
    <dbReference type="NCBI Taxonomy" id="4577"/>
    <lineage>
        <taxon>Eukaryota</taxon>
        <taxon>Viridiplantae</taxon>
        <taxon>Streptophyta</taxon>
        <taxon>Embryophyta</taxon>
        <taxon>Tracheophyta</taxon>
        <taxon>Spermatophyta</taxon>
        <taxon>Magnoliopsida</taxon>
        <taxon>Liliopsida</taxon>
        <taxon>Poales</taxon>
        <taxon>Poaceae</taxon>
        <taxon>PACMAD clade</taxon>
        <taxon>Panicoideae</taxon>
        <taxon>Andropogonodae</taxon>
        <taxon>Andropogoneae</taxon>
        <taxon>Tripsacinae</taxon>
        <taxon>Zea</taxon>
    </lineage>
</organism>
<keyword evidence="2" id="KW-0648">Protein biosynthesis</keyword>
<gene>
    <name evidence="2" type="primary">Os07g0631100_6</name>
    <name evidence="2" type="ORF">Zm00014a_028622</name>
</gene>
<evidence type="ECO:0000256" key="1">
    <source>
        <dbReference type="SAM" id="MobiDB-lite"/>
    </source>
</evidence>
<sequence length="135" mass="14629">MSSPPATEACAGNDGSHLAGSQPDATPYASTSTTQRMSSEALASQQCGSLPQISINRAERTLEMKGSPNNLHRHPGMQQTANGFNDVLECVKNCITSKLKLDRTLYIALTEPIVIYSEWIDECERVNTVEGDDDV</sequence>
<evidence type="ECO:0000313" key="2">
    <source>
        <dbReference type="EMBL" id="PWZ06376.1"/>
    </source>
</evidence>